<evidence type="ECO:0000313" key="4">
    <source>
        <dbReference type="EMBL" id="BDZ46426.1"/>
    </source>
</evidence>
<keyword evidence="1" id="KW-0808">Transferase</keyword>
<dbReference type="CDD" id="cd04301">
    <property type="entry name" value="NAT_SF"/>
    <property type="match status" value="1"/>
</dbReference>
<accession>A0ABM8GDR9</accession>
<organism evidence="4 5">
    <name type="scientific">Naasia aerilata</name>
    <dbReference type="NCBI Taxonomy" id="1162966"/>
    <lineage>
        <taxon>Bacteria</taxon>
        <taxon>Bacillati</taxon>
        <taxon>Actinomycetota</taxon>
        <taxon>Actinomycetes</taxon>
        <taxon>Micrococcales</taxon>
        <taxon>Microbacteriaceae</taxon>
        <taxon>Naasia</taxon>
    </lineage>
</organism>
<dbReference type="EMBL" id="AP027731">
    <property type="protein sequence ID" value="BDZ46426.1"/>
    <property type="molecule type" value="Genomic_DNA"/>
</dbReference>
<evidence type="ECO:0000259" key="3">
    <source>
        <dbReference type="PROSITE" id="PS51186"/>
    </source>
</evidence>
<keyword evidence="2" id="KW-0012">Acyltransferase</keyword>
<evidence type="ECO:0000256" key="1">
    <source>
        <dbReference type="ARBA" id="ARBA00022679"/>
    </source>
</evidence>
<dbReference type="Gene3D" id="3.40.630.30">
    <property type="match status" value="1"/>
</dbReference>
<name>A0ABM8GDR9_9MICO</name>
<dbReference type="Pfam" id="PF00583">
    <property type="entry name" value="Acetyltransf_1"/>
    <property type="match status" value="1"/>
</dbReference>
<keyword evidence="5" id="KW-1185">Reference proteome</keyword>
<proteinExistence type="predicted"/>
<evidence type="ECO:0000256" key="2">
    <source>
        <dbReference type="ARBA" id="ARBA00023315"/>
    </source>
</evidence>
<dbReference type="InterPro" id="IPR016181">
    <property type="entry name" value="Acyl_CoA_acyltransferase"/>
</dbReference>
<dbReference type="PANTHER" id="PTHR43877">
    <property type="entry name" value="AMINOALKYLPHOSPHONATE N-ACETYLTRANSFERASE-RELATED-RELATED"/>
    <property type="match status" value="1"/>
</dbReference>
<sequence>MYVVPGRRGSGVSVAVLRALEEAARDRGWTDLVLETGTEQPDAIRFYEREGYTRIPNFGSYVDSPISVCYARSL</sequence>
<evidence type="ECO:0000313" key="5">
    <source>
        <dbReference type="Proteomes" id="UP001321498"/>
    </source>
</evidence>
<gene>
    <name evidence="4" type="ORF">GCM10025866_23350</name>
</gene>
<dbReference type="PROSITE" id="PS51186">
    <property type="entry name" value="GNAT"/>
    <property type="match status" value="1"/>
</dbReference>
<dbReference type="Proteomes" id="UP001321498">
    <property type="component" value="Chromosome"/>
</dbReference>
<feature type="domain" description="N-acetyltransferase" evidence="3">
    <location>
        <begin position="1"/>
        <end position="74"/>
    </location>
</feature>
<reference evidence="5" key="1">
    <citation type="journal article" date="2019" name="Int. J. Syst. Evol. Microbiol.">
        <title>The Global Catalogue of Microorganisms (GCM) 10K type strain sequencing project: providing services to taxonomists for standard genome sequencing and annotation.</title>
        <authorList>
            <consortium name="The Broad Institute Genomics Platform"/>
            <consortium name="The Broad Institute Genome Sequencing Center for Infectious Disease"/>
            <person name="Wu L."/>
            <person name="Ma J."/>
        </authorList>
    </citation>
    <scope>NUCLEOTIDE SEQUENCE [LARGE SCALE GENOMIC DNA]</scope>
    <source>
        <strain evidence="5">NBRC 108725</strain>
    </source>
</reference>
<dbReference type="SUPFAM" id="SSF55729">
    <property type="entry name" value="Acyl-CoA N-acyltransferases (Nat)"/>
    <property type="match status" value="1"/>
</dbReference>
<protein>
    <recommendedName>
        <fullName evidence="3">N-acetyltransferase domain-containing protein</fullName>
    </recommendedName>
</protein>
<dbReference type="PANTHER" id="PTHR43877:SF2">
    <property type="entry name" value="AMINOALKYLPHOSPHONATE N-ACETYLTRANSFERASE-RELATED"/>
    <property type="match status" value="1"/>
</dbReference>
<dbReference type="InterPro" id="IPR000182">
    <property type="entry name" value="GNAT_dom"/>
</dbReference>
<dbReference type="InterPro" id="IPR050832">
    <property type="entry name" value="Bact_Acetyltransf"/>
</dbReference>